<dbReference type="SUPFAM" id="SSF48452">
    <property type="entry name" value="TPR-like"/>
    <property type="match status" value="2"/>
</dbReference>
<dbReference type="SMART" id="SM00028">
    <property type="entry name" value="TPR"/>
    <property type="match status" value="10"/>
</dbReference>
<evidence type="ECO:0000313" key="3">
    <source>
        <dbReference type="Proteomes" id="UP001243009"/>
    </source>
</evidence>
<sequence length="868" mass="93524">MTSAQAPTAGNLQQLLAEARAARDRGDHDQAIRLCEQAELAGPGNPWPRLDRSISLRALDRLAEAEAICRAVLADHPDRMEAALGLGHIARRRGDHAAALGHFAAAAALAGPANPWPSIEQAKTLRDLGRFAEAAALYEQVLTRQPGLAEPLLGLGHVALARGDAGGAVAHFAAAEAAACPRNPWPRLDRATALRQLGRLEEAEALCDSVLADHPAQPEARLGLGLCARARGDRATAAARFREVTEMVPGLVTGWTELATELRETGDTAAARAVAERLTATAPGSVQAWLSLGRAERAAGRRTAALAAFRRAHECQPRDPYPLIDMATEFWAMQQPGETERHLKRALERAPDCLQALEQLGELARVARDLTDAEATFRRAIALRPASPWAWLGLMRTLADRGSQAEALAVLVEAETACGALPELEAARIARLRQLGHSPAALARARAASAASPRHMGLWIERFRAEKLLSAPEALAACLEAAPVVTADDRARQAQFRGQAAEEQWETEAAVAEYERALALRPEDAWILTDLVRARLLSLDLTGAREALRSLTRVTAAHARMQGRSANLSQTHFGQLLDEFALDAAAFARIAALRGQPPEAWVAPLAALLAETPDYTPAAMMLLIALRRAGLLDAPQGQPGGAAVPRRIAQFWDSGEPPGEIAALMGGWRAAHPQWGYQLFDDVAARAWLAETCGPAVLAAYRRSEEPAQKADLFRLAWLHAEGGWYIDADDRCLAPLETLAPPGTGLVLYQEDYGTVGNNVIGAAPQHPVIGCALKMAVAAVNRGDKDILWFATGPGLLTRALAMVLTGSSLTMAAWLRRIRVLTRTEMHQAVGMHCEVAYKNTERHWSRTAFAQRRERRAEVRGKAA</sequence>
<dbReference type="Pfam" id="PF04488">
    <property type="entry name" value="Gly_transf_sug"/>
    <property type="match status" value="1"/>
</dbReference>
<evidence type="ECO:0000256" key="1">
    <source>
        <dbReference type="PROSITE-ProRule" id="PRU00339"/>
    </source>
</evidence>
<reference evidence="2 3" key="1">
    <citation type="submission" date="2023-08" db="EMBL/GenBank/DDBJ databases">
        <title>The draft genome sequence of Paracraurococcus sp. LOR1-02.</title>
        <authorList>
            <person name="Kingkaew E."/>
            <person name="Tanasupawat S."/>
        </authorList>
    </citation>
    <scope>NUCLEOTIDE SEQUENCE [LARGE SCALE GENOMIC DNA]</scope>
    <source>
        <strain evidence="2 3">LOR1-02</strain>
    </source>
</reference>
<feature type="repeat" description="TPR" evidence="1">
    <location>
        <begin position="286"/>
        <end position="319"/>
    </location>
</feature>
<dbReference type="PANTHER" id="PTHR12558:SF13">
    <property type="entry name" value="CELL DIVISION CYCLE PROTEIN 27 HOMOLOG"/>
    <property type="match status" value="1"/>
</dbReference>
<dbReference type="InterPro" id="IPR019734">
    <property type="entry name" value="TPR_rpt"/>
</dbReference>
<feature type="repeat" description="TPR" evidence="1">
    <location>
        <begin position="354"/>
        <end position="387"/>
    </location>
</feature>
<name>A0ABT9EBG4_9PROT</name>
<dbReference type="InterPro" id="IPR011990">
    <property type="entry name" value="TPR-like_helical_dom_sf"/>
</dbReference>
<dbReference type="Gene3D" id="3.90.550.20">
    <property type="match status" value="1"/>
</dbReference>
<keyword evidence="1" id="KW-0802">TPR repeat</keyword>
<dbReference type="InterPro" id="IPR007577">
    <property type="entry name" value="GlycoTrfase_DXD_sugar-bd_CS"/>
</dbReference>
<dbReference type="Pfam" id="PF13432">
    <property type="entry name" value="TPR_16"/>
    <property type="match status" value="4"/>
</dbReference>
<dbReference type="Pfam" id="PF14559">
    <property type="entry name" value="TPR_19"/>
    <property type="match status" value="1"/>
</dbReference>
<proteinExistence type="predicted"/>
<feature type="repeat" description="TPR" evidence="1">
    <location>
        <begin position="491"/>
        <end position="524"/>
    </location>
</feature>
<dbReference type="Proteomes" id="UP001243009">
    <property type="component" value="Unassembled WGS sequence"/>
</dbReference>
<protein>
    <submittedName>
        <fullName evidence="2">Tetratricopeptide repeat protein</fullName>
    </submittedName>
</protein>
<dbReference type="InterPro" id="IPR029044">
    <property type="entry name" value="Nucleotide-diphossugar_trans"/>
</dbReference>
<dbReference type="PANTHER" id="PTHR12558">
    <property type="entry name" value="CELL DIVISION CYCLE 16,23,27"/>
    <property type="match status" value="1"/>
</dbReference>
<dbReference type="SUPFAM" id="SSF53448">
    <property type="entry name" value="Nucleotide-diphospho-sugar transferases"/>
    <property type="match status" value="1"/>
</dbReference>
<dbReference type="RefSeq" id="WP_305108393.1">
    <property type="nucleotide sequence ID" value="NZ_JAUTWS010000098.1"/>
</dbReference>
<dbReference type="Gene3D" id="1.25.40.10">
    <property type="entry name" value="Tetratricopeptide repeat domain"/>
    <property type="match status" value="3"/>
</dbReference>
<accession>A0ABT9EBG4</accession>
<dbReference type="EMBL" id="JAUTWS010000098">
    <property type="protein sequence ID" value="MDO9713536.1"/>
    <property type="molecule type" value="Genomic_DNA"/>
</dbReference>
<comment type="caution">
    <text evidence="2">The sequence shown here is derived from an EMBL/GenBank/DDBJ whole genome shotgun (WGS) entry which is preliminary data.</text>
</comment>
<keyword evidence="3" id="KW-1185">Reference proteome</keyword>
<evidence type="ECO:0000313" key="2">
    <source>
        <dbReference type="EMBL" id="MDO9713536.1"/>
    </source>
</evidence>
<dbReference type="PROSITE" id="PS50005">
    <property type="entry name" value="TPR"/>
    <property type="match status" value="3"/>
</dbReference>
<organism evidence="2 3">
    <name type="scientific">Paracraurococcus lichenis</name>
    <dbReference type="NCBI Taxonomy" id="3064888"/>
    <lineage>
        <taxon>Bacteria</taxon>
        <taxon>Pseudomonadati</taxon>
        <taxon>Pseudomonadota</taxon>
        <taxon>Alphaproteobacteria</taxon>
        <taxon>Acetobacterales</taxon>
        <taxon>Roseomonadaceae</taxon>
        <taxon>Paracraurococcus</taxon>
    </lineage>
</organism>
<gene>
    <name evidence="2" type="ORF">Q7A36_34765</name>
</gene>